<evidence type="ECO:0000313" key="2">
    <source>
        <dbReference type="EMBL" id="CDW78301.1"/>
    </source>
</evidence>
<evidence type="ECO:0000313" key="3">
    <source>
        <dbReference type="Proteomes" id="UP000039865"/>
    </source>
</evidence>
<feature type="compositionally biased region" description="Low complexity" evidence="1">
    <location>
        <begin position="96"/>
        <end position="108"/>
    </location>
</feature>
<feature type="region of interest" description="Disordered" evidence="1">
    <location>
        <begin position="86"/>
        <end position="108"/>
    </location>
</feature>
<keyword evidence="3" id="KW-1185">Reference proteome</keyword>
<evidence type="ECO:0000256" key="1">
    <source>
        <dbReference type="SAM" id="MobiDB-lite"/>
    </source>
</evidence>
<dbReference type="EMBL" id="CCKQ01006964">
    <property type="protein sequence ID" value="CDW78301.1"/>
    <property type="molecule type" value="Genomic_DNA"/>
</dbReference>
<gene>
    <name evidence="2" type="primary">Contig16600.g17676</name>
    <name evidence="2" type="ORF">STYLEM_7277</name>
</gene>
<name>A0A078A8U8_STYLE</name>
<accession>A0A078A8U8</accession>
<protein>
    <submittedName>
        <fullName evidence="2">Uncharacterized protein</fullName>
    </submittedName>
</protein>
<dbReference type="InParanoid" id="A0A078A8U8"/>
<sequence>MSVDKTKAFFMQDAMEVLDREAEDYFDHDLFTKHLIKNPNFENERYALKYVGNIVIASKHVTKVQIDHKFQKLFDEKADQLLQMRKELEDNRRNSQSQQEQQDQQYHQ</sequence>
<dbReference type="AlphaFoldDB" id="A0A078A8U8"/>
<dbReference type="Proteomes" id="UP000039865">
    <property type="component" value="Unassembled WGS sequence"/>
</dbReference>
<organism evidence="2 3">
    <name type="scientific">Stylonychia lemnae</name>
    <name type="common">Ciliate</name>
    <dbReference type="NCBI Taxonomy" id="5949"/>
    <lineage>
        <taxon>Eukaryota</taxon>
        <taxon>Sar</taxon>
        <taxon>Alveolata</taxon>
        <taxon>Ciliophora</taxon>
        <taxon>Intramacronucleata</taxon>
        <taxon>Spirotrichea</taxon>
        <taxon>Stichotrichia</taxon>
        <taxon>Sporadotrichida</taxon>
        <taxon>Oxytrichidae</taxon>
        <taxon>Stylonychinae</taxon>
        <taxon>Stylonychia</taxon>
    </lineage>
</organism>
<proteinExistence type="predicted"/>
<reference evidence="2 3" key="1">
    <citation type="submission" date="2014-06" db="EMBL/GenBank/DDBJ databases">
        <authorList>
            <person name="Swart Estienne"/>
        </authorList>
    </citation>
    <scope>NUCLEOTIDE SEQUENCE [LARGE SCALE GENOMIC DNA]</scope>
    <source>
        <strain evidence="2 3">130c</strain>
    </source>
</reference>